<organism evidence="1 2">
    <name type="scientific">Tanacetum coccineum</name>
    <dbReference type="NCBI Taxonomy" id="301880"/>
    <lineage>
        <taxon>Eukaryota</taxon>
        <taxon>Viridiplantae</taxon>
        <taxon>Streptophyta</taxon>
        <taxon>Embryophyta</taxon>
        <taxon>Tracheophyta</taxon>
        <taxon>Spermatophyta</taxon>
        <taxon>Magnoliopsida</taxon>
        <taxon>eudicotyledons</taxon>
        <taxon>Gunneridae</taxon>
        <taxon>Pentapetalae</taxon>
        <taxon>asterids</taxon>
        <taxon>campanulids</taxon>
        <taxon>Asterales</taxon>
        <taxon>Asteraceae</taxon>
        <taxon>Asteroideae</taxon>
        <taxon>Anthemideae</taxon>
        <taxon>Anthemidinae</taxon>
        <taxon>Tanacetum</taxon>
    </lineage>
</organism>
<reference evidence="1" key="1">
    <citation type="journal article" date="2022" name="Int. J. Mol. Sci.">
        <title>Draft Genome of Tanacetum Coccineum: Genomic Comparison of Closely Related Tanacetum-Family Plants.</title>
        <authorList>
            <person name="Yamashiro T."/>
            <person name="Shiraishi A."/>
            <person name="Nakayama K."/>
            <person name="Satake H."/>
        </authorList>
    </citation>
    <scope>NUCLEOTIDE SEQUENCE</scope>
</reference>
<accession>A0ABQ5IXB9</accession>
<name>A0ABQ5IXB9_9ASTR</name>
<evidence type="ECO:0000313" key="1">
    <source>
        <dbReference type="EMBL" id="GJU03843.1"/>
    </source>
</evidence>
<protein>
    <submittedName>
        <fullName evidence="1">Uncharacterized protein</fullName>
    </submittedName>
</protein>
<keyword evidence="2" id="KW-1185">Reference proteome</keyword>
<dbReference type="Proteomes" id="UP001151760">
    <property type="component" value="Unassembled WGS sequence"/>
</dbReference>
<gene>
    <name evidence="1" type="ORF">Tco_1114181</name>
</gene>
<comment type="caution">
    <text evidence="1">The sequence shown here is derived from an EMBL/GenBank/DDBJ whole genome shotgun (WGS) entry which is preliminary data.</text>
</comment>
<proteinExistence type="predicted"/>
<sequence>MGVLHVKSLMKLSEVKKFCDGTLEYIRENLIDMVKKNKLGTGNKRLKGRDWTDMDVEKSNEMVDKIDKTLKRRE</sequence>
<reference evidence="1" key="2">
    <citation type="submission" date="2022-01" db="EMBL/GenBank/DDBJ databases">
        <authorList>
            <person name="Yamashiro T."/>
            <person name="Shiraishi A."/>
            <person name="Satake H."/>
            <person name="Nakayama K."/>
        </authorList>
    </citation>
    <scope>NUCLEOTIDE SEQUENCE</scope>
</reference>
<dbReference type="EMBL" id="BQNB010021193">
    <property type="protein sequence ID" value="GJU03843.1"/>
    <property type="molecule type" value="Genomic_DNA"/>
</dbReference>
<evidence type="ECO:0000313" key="2">
    <source>
        <dbReference type="Proteomes" id="UP001151760"/>
    </source>
</evidence>